<protein>
    <submittedName>
        <fullName evidence="1">Uncharacterized protein</fullName>
    </submittedName>
</protein>
<dbReference type="Proteomes" id="UP000245956">
    <property type="component" value="Unassembled WGS sequence"/>
</dbReference>
<dbReference type="AlphaFoldDB" id="A0A2U3EPW4"/>
<reference evidence="1 2" key="1">
    <citation type="journal article" date="2016" name="Front. Microbiol.">
        <title>Genome and transcriptome sequences reveal the specific parasitism of the nematophagous Purpureocillium lilacinum 36-1.</title>
        <authorList>
            <person name="Xie J."/>
            <person name="Li S."/>
            <person name="Mo C."/>
            <person name="Xiao X."/>
            <person name="Peng D."/>
            <person name="Wang G."/>
            <person name="Xiao Y."/>
        </authorList>
    </citation>
    <scope>NUCLEOTIDE SEQUENCE [LARGE SCALE GENOMIC DNA]</scope>
    <source>
        <strain evidence="1 2">36-1</strain>
    </source>
</reference>
<name>A0A2U3EPW4_PURLI</name>
<proteinExistence type="predicted"/>
<comment type="caution">
    <text evidence="1">The sequence shown here is derived from an EMBL/GenBank/DDBJ whole genome shotgun (WGS) entry which is preliminary data.</text>
</comment>
<gene>
    <name evidence="1" type="ORF">PCL_03736</name>
</gene>
<evidence type="ECO:0000313" key="1">
    <source>
        <dbReference type="EMBL" id="PWI76542.1"/>
    </source>
</evidence>
<accession>A0A2U3EPW4</accession>
<evidence type="ECO:0000313" key="2">
    <source>
        <dbReference type="Proteomes" id="UP000245956"/>
    </source>
</evidence>
<organism evidence="1 2">
    <name type="scientific">Purpureocillium lilacinum</name>
    <name type="common">Paecilomyces lilacinus</name>
    <dbReference type="NCBI Taxonomy" id="33203"/>
    <lineage>
        <taxon>Eukaryota</taxon>
        <taxon>Fungi</taxon>
        <taxon>Dikarya</taxon>
        <taxon>Ascomycota</taxon>
        <taxon>Pezizomycotina</taxon>
        <taxon>Sordariomycetes</taxon>
        <taxon>Hypocreomycetidae</taxon>
        <taxon>Hypocreales</taxon>
        <taxon>Ophiocordycipitaceae</taxon>
        <taxon>Purpureocillium</taxon>
    </lineage>
</organism>
<dbReference type="EMBL" id="LCWV01000001">
    <property type="protein sequence ID" value="PWI76542.1"/>
    <property type="molecule type" value="Genomic_DNA"/>
</dbReference>
<sequence length="382" mass="40896">MAIGRTATYAHSHDPNLQLRTAHVGAYAGLGSSRYRKPFRLQKTPTSMSPLIPLTPADQQGHQSLTSDPQIFSSLRAKTAPGTFCSDADRPPTLELPMQILTVCSTHHRAIGAKGILQSISHSTLPPAAGAAALATGPSTSTWPKPLTDLLRILGPAKFRRPTGFYPDVLPVSDCSIAVGWRLAHEAALGLWSTWTISPAATYEYSSNAGLGQSISWTALPLVGRQHSDTYLGLFGDARHCVGLTMAATIIAEPTCFRNQRRGPFLGIYKTMSASPNRASPTASLSDKSKACTAYADKGPGDTGSATMTCTPLLPWSHMLVLASIDSCCNYTGVKSAKLQALFEKAGHAHGRHGDITVKKSWETPPPPRHNFRYHTCPALAM</sequence>